<dbReference type="SMART" id="SM00028">
    <property type="entry name" value="TPR"/>
    <property type="match status" value="4"/>
</dbReference>
<gene>
    <name evidence="3" type="ORF">PACLA_8A087109</name>
</gene>
<evidence type="ECO:0000256" key="1">
    <source>
        <dbReference type="ARBA" id="ARBA00022737"/>
    </source>
</evidence>
<evidence type="ECO:0000256" key="2">
    <source>
        <dbReference type="ARBA" id="ARBA00022803"/>
    </source>
</evidence>
<keyword evidence="2" id="KW-0802">TPR repeat</keyword>
<dbReference type="Gene3D" id="3.40.50.300">
    <property type="entry name" value="P-loop containing nucleotide triphosphate hydrolases"/>
    <property type="match status" value="1"/>
</dbReference>
<organism evidence="3 4">
    <name type="scientific">Paramuricea clavata</name>
    <name type="common">Red gorgonian</name>
    <name type="synonym">Violescent sea-whip</name>
    <dbReference type="NCBI Taxonomy" id="317549"/>
    <lineage>
        <taxon>Eukaryota</taxon>
        <taxon>Metazoa</taxon>
        <taxon>Cnidaria</taxon>
        <taxon>Anthozoa</taxon>
        <taxon>Octocorallia</taxon>
        <taxon>Malacalcyonacea</taxon>
        <taxon>Plexauridae</taxon>
        <taxon>Paramuricea</taxon>
    </lineage>
</organism>
<evidence type="ECO:0000313" key="4">
    <source>
        <dbReference type="Proteomes" id="UP001152795"/>
    </source>
</evidence>
<dbReference type="Pfam" id="PF13424">
    <property type="entry name" value="TPR_12"/>
    <property type="match status" value="2"/>
</dbReference>
<dbReference type="PANTHER" id="PTHR45641:SF19">
    <property type="entry name" value="NEPHROCYSTIN-3"/>
    <property type="match status" value="1"/>
</dbReference>
<dbReference type="PANTHER" id="PTHR45641">
    <property type="entry name" value="TETRATRICOPEPTIDE REPEAT PROTEIN (AFU_ORTHOLOGUE AFUA_6G03870)"/>
    <property type="match status" value="1"/>
</dbReference>
<dbReference type="PROSITE" id="PS50005">
    <property type="entry name" value="TPR"/>
    <property type="match status" value="2"/>
</dbReference>
<dbReference type="Gene3D" id="1.25.40.10">
    <property type="entry name" value="Tetratricopeptide repeat domain"/>
    <property type="match status" value="2"/>
</dbReference>
<comment type="caution">
    <text evidence="3">The sequence shown here is derived from an EMBL/GenBank/DDBJ whole genome shotgun (WGS) entry which is preliminary data.</text>
</comment>
<dbReference type="Proteomes" id="UP001152795">
    <property type="component" value="Unassembled WGS sequence"/>
</dbReference>
<proteinExistence type="predicted"/>
<sequence length="909" mass="102951">MTSTRNEKENYNCIMEIMNVAVCEGLREVFKQEWDKHHGTTKGLWDDTCISGIELYNMEKPRLHARPTAHLLNSYQSGKRSEWDMSALSDAILFSNALKKHLAPHVSNKVNELRVQRNLPTHNFGSQHKMPDAAFDNAYRKVKNCFKVLKLSSANVERIRSSSSGNYDNNLKKILYVWCLAILIGVSYYWFTDASHAKSLFRVLPTRPVHLVANRSGTVNAILEDLQILSLRNNRALCYLYISGNPGSGKSQLARLIGQRYGASIPGTWFRSSTSCFVMTLNGRSLHDILESYVDFAGRLNCDENNIASIRNSNKTTTEVKIQTIQREIAKMFRNFKGEYTWLLIVDNVVKLSEISAFLPQLEDEDWQGGQVLITTQDMSSVPSNSSLTVHFSVSQGMDPEESREFLTDLSGLVENQDLVNKVAKELDYQPLALASAGFYVKQVRESKASPQFTWKDYLKKISEGKRELTEMKLTKNAMFTFLSYVSNEAQSLQIIVSYVLRVDKEKDKEDVALSILQCSLILYSDDQKVVAISLHRVVHDSIQLYIANCTNGNAKSHVPLYVFQSLLQQKCALGEISPIPHLKEFYARTKNLSSEVMVLSSMKIKLKQRMQKQIFDLTSFLSQHGEYLLSKNYLILALKMATNGDNKGKVNPKEILHVSFPKIGEIYNNLGAVETSLGNTKQARKYLNEAVKILSRQHGRSHKSVSTCLINLAGLPCSNSEECYENAMFSKLALDIDNSLQTKATHYSNLGKERYNEGELDQAENDCLRSIATLREMLDVPSTDLELTCMRLALLFSNLGAIYYRKENYNLSREQLTISIDIYRKVTGPTNLNLASPYYNLGLVHSKLNELADAENYFRRALEIYSKQLEPSDERIAIVSQNLAGVLKETGQLREATMLDNQYGTCRT</sequence>
<keyword evidence="4" id="KW-1185">Reference proteome</keyword>
<protein>
    <submittedName>
        <fullName evidence="3">Myotubularin-related 14</fullName>
    </submittedName>
</protein>
<dbReference type="PROSITE" id="PS50293">
    <property type="entry name" value="TPR_REGION"/>
    <property type="match status" value="1"/>
</dbReference>
<dbReference type="EMBL" id="CACRXK020023230">
    <property type="protein sequence ID" value="CAB4037567.1"/>
    <property type="molecule type" value="Genomic_DNA"/>
</dbReference>
<dbReference type="InterPro" id="IPR027417">
    <property type="entry name" value="P-loop_NTPase"/>
</dbReference>
<accession>A0A6S7K076</accession>
<dbReference type="AlphaFoldDB" id="A0A6S7K076"/>
<reference evidence="3" key="1">
    <citation type="submission" date="2020-04" db="EMBL/GenBank/DDBJ databases">
        <authorList>
            <person name="Alioto T."/>
            <person name="Alioto T."/>
            <person name="Gomez Garrido J."/>
        </authorList>
    </citation>
    <scope>NUCLEOTIDE SEQUENCE</scope>
    <source>
        <strain evidence="3">A484AB</strain>
    </source>
</reference>
<keyword evidence="1" id="KW-0677">Repeat</keyword>
<dbReference type="SUPFAM" id="SSF48452">
    <property type="entry name" value="TPR-like"/>
    <property type="match status" value="2"/>
</dbReference>
<name>A0A6S7K076_PARCT</name>
<dbReference type="InterPro" id="IPR019734">
    <property type="entry name" value="TPR_rpt"/>
</dbReference>
<dbReference type="SUPFAM" id="SSF52540">
    <property type="entry name" value="P-loop containing nucleoside triphosphate hydrolases"/>
    <property type="match status" value="1"/>
</dbReference>
<dbReference type="OrthoDB" id="3485858at2759"/>
<evidence type="ECO:0000313" key="3">
    <source>
        <dbReference type="EMBL" id="CAB4037567.1"/>
    </source>
</evidence>
<dbReference type="InterPro" id="IPR011990">
    <property type="entry name" value="TPR-like_helical_dom_sf"/>
</dbReference>